<reference evidence="1 2" key="1">
    <citation type="submission" date="2021-08" db="EMBL/GenBank/DDBJ databases">
        <title>The highly contiguous genome resource for Trichoderma semiorbis FJ059, a fungal antagonistic to plant pathogens.</title>
        <authorList>
            <person name="Liu T."/>
        </authorList>
    </citation>
    <scope>NUCLEOTIDE SEQUENCE [LARGE SCALE GENOMIC DNA]</scope>
    <source>
        <strain evidence="1 2">FJ059</strain>
    </source>
</reference>
<dbReference type="Proteomes" id="UP000826573">
    <property type="component" value="Unassembled WGS sequence"/>
</dbReference>
<dbReference type="AlphaFoldDB" id="A0A9P8KQ90"/>
<evidence type="ECO:0000313" key="1">
    <source>
        <dbReference type="EMBL" id="KAH0522651.1"/>
    </source>
</evidence>
<organism evidence="1 2">
    <name type="scientific">Trichoderma semiorbis</name>
    <dbReference type="NCBI Taxonomy" id="1491008"/>
    <lineage>
        <taxon>Eukaryota</taxon>
        <taxon>Fungi</taxon>
        <taxon>Dikarya</taxon>
        <taxon>Ascomycota</taxon>
        <taxon>Pezizomycotina</taxon>
        <taxon>Sordariomycetes</taxon>
        <taxon>Hypocreomycetidae</taxon>
        <taxon>Hypocreales</taxon>
        <taxon>Hypocreaceae</taxon>
        <taxon>Trichoderma</taxon>
    </lineage>
</organism>
<evidence type="ECO:0000313" key="2">
    <source>
        <dbReference type="Proteomes" id="UP000826573"/>
    </source>
</evidence>
<gene>
    <name evidence="1" type="ORF">TsFJ059_006470</name>
</gene>
<comment type="caution">
    <text evidence="1">The sequence shown here is derived from an EMBL/GenBank/DDBJ whole genome shotgun (WGS) entry which is preliminary data.</text>
</comment>
<sequence>PVRISESRHNNSTAVRYTQRYSGSINSHVTALKAHDEIFFVVHYYKIPSDLFTGH</sequence>
<dbReference type="EMBL" id="JAIMJC010000007">
    <property type="protein sequence ID" value="KAH0522651.1"/>
    <property type="molecule type" value="Genomic_DNA"/>
</dbReference>
<proteinExistence type="predicted"/>
<feature type="non-terminal residue" evidence="1">
    <location>
        <position position="1"/>
    </location>
</feature>
<protein>
    <submittedName>
        <fullName evidence="1">Uncharacterized protein</fullName>
    </submittedName>
</protein>
<name>A0A9P8KQ90_9HYPO</name>
<accession>A0A9P8KQ90</accession>
<keyword evidence="2" id="KW-1185">Reference proteome</keyword>